<organism evidence="2 3">
    <name type="scientific">Ursus americanus</name>
    <name type="common">American black bear</name>
    <name type="synonym">Euarctos americanus</name>
    <dbReference type="NCBI Taxonomy" id="9643"/>
    <lineage>
        <taxon>Eukaryota</taxon>
        <taxon>Metazoa</taxon>
        <taxon>Chordata</taxon>
        <taxon>Craniata</taxon>
        <taxon>Vertebrata</taxon>
        <taxon>Euteleostomi</taxon>
        <taxon>Mammalia</taxon>
        <taxon>Eutheria</taxon>
        <taxon>Laurasiatheria</taxon>
        <taxon>Carnivora</taxon>
        <taxon>Caniformia</taxon>
        <taxon>Ursidae</taxon>
        <taxon>Ursus</taxon>
    </lineage>
</organism>
<dbReference type="Proteomes" id="UP000291022">
    <property type="component" value="Unassembled WGS sequence"/>
</dbReference>
<dbReference type="InterPro" id="IPR053084">
    <property type="entry name" value="AKAP"/>
</dbReference>
<feature type="region of interest" description="Disordered" evidence="1">
    <location>
        <begin position="1"/>
        <end position="29"/>
    </location>
</feature>
<feature type="compositionally biased region" description="Polar residues" evidence="1">
    <location>
        <begin position="1"/>
        <end position="20"/>
    </location>
</feature>
<dbReference type="PANTHER" id="PTHR35075:SF1">
    <property type="entry name" value="A-KINASE ANCHOR PROTEIN 14"/>
    <property type="match status" value="1"/>
</dbReference>
<evidence type="ECO:0000256" key="1">
    <source>
        <dbReference type="SAM" id="MobiDB-lite"/>
    </source>
</evidence>
<dbReference type="PANTHER" id="PTHR35075">
    <property type="entry name" value="A-KINASE ANCHOR PROTEIN 14"/>
    <property type="match status" value="1"/>
</dbReference>
<dbReference type="AlphaFoldDB" id="A0A452SI24"/>
<reference evidence="2" key="3">
    <citation type="submission" date="2025-09" db="UniProtKB">
        <authorList>
            <consortium name="Ensembl"/>
        </authorList>
    </citation>
    <scope>IDENTIFICATION</scope>
</reference>
<keyword evidence="3" id="KW-1185">Reference proteome</keyword>
<dbReference type="GO" id="GO:0005952">
    <property type="term" value="C:cAMP-dependent protein kinase complex"/>
    <property type="evidence" value="ECO:0007669"/>
    <property type="project" value="TreeGrafter"/>
</dbReference>
<sequence>MDGTKNFQIQKTGVAQSPAGQGTDREDDNGNVNELALALVKRAIHAALKTLEEAEQPITNIKWITHGEFTAERGRKQIEEFYQDRWVHYTEFIAREDLVHSYHYIYCVRWSIPTAKRPMPQVTASAYFTVKITKNKPPDMPIEVFYIFEGLSLVHRPGMTRFREKWLRDIIEAKNILMESIPF</sequence>
<proteinExistence type="predicted"/>
<reference evidence="3" key="1">
    <citation type="submission" date="2016-06" db="EMBL/GenBank/DDBJ databases">
        <title>De novo assembly and RNA-Seq shows season-dependent expression and editing in black bear kidneys.</title>
        <authorList>
            <person name="Korstanje R."/>
            <person name="Srivastava A."/>
            <person name="Sarsani V.K."/>
            <person name="Sheehan S.M."/>
            <person name="Seger R.L."/>
            <person name="Barter M.E."/>
            <person name="Lindqvist C."/>
            <person name="Brody L.C."/>
            <person name="Mullikin J.C."/>
        </authorList>
    </citation>
    <scope>NUCLEOTIDE SEQUENCE [LARGE SCALE GENOMIC DNA]</scope>
</reference>
<dbReference type="OMA" id="YIETWEL"/>
<evidence type="ECO:0008006" key="4">
    <source>
        <dbReference type="Google" id="ProtNLM"/>
    </source>
</evidence>
<dbReference type="STRING" id="9643.ENSUAMP00000032115"/>
<evidence type="ECO:0000313" key="2">
    <source>
        <dbReference type="Ensembl" id="ENSUAMP00000032115.1"/>
    </source>
</evidence>
<dbReference type="GO" id="GO:0034237">
    <property type="term" value="F:protein kinase A regulatory subunit binding"/>
    <property type="evidence" value="ECO:0007669"/>
    <property type="project" value="TreeGrafter"/>
</dbReference>
<protein>
    <recommendedName>
        <fullName evidence="4">A-kinase anchoring protein 14</fullName>
    </recommendedName>
</protein>
<evidence type="ECO:0000313" key="3">
    <source>
        <dbReference type="Proteomes" id="UP000291022"/>
    </source>
</evidence>
<accession>A0A452SI24</accession>
<dbReference type="Pfam" id="PF14469">
    <property type="entry name" value="AKAP28"/>
    <property type="match status" value="1"/>
</dbReference>
<reference evidence="2" key="2">
    <citation type="submission" date="2025-08" db="UniProtKB">
        <authorList>
            <consortium name="Ensembl"/>
        </authorList>
    </citation>
    <scope>IDENTIFICATION</scope>
</reference>
<dbReference type="InterPro" id="IPR025663">
    <property type="entry name" value="AKAP_28"/>
</dbReference>
<dbReference type="Ensembl" id="ENSUAMT00000035808.1">
    <property type="protein sequence ID" value="ENSUAMP00000032115.1"/>
    <property type="gene ID" value="ENSUAMG00000024561.1"/>
</dbReference>
<dbReference type="GeneTree" id="ENSGT00390000003444"/>
<name>A0A452SI24_URSAM</name>